<sequence>MAKRLLACCFPLPWFRSVKKKDAATQADGTDFYDSNATENSESANEKCPNICSETNPFANMFINPYSNTEELFPNPFLGDVLMDELKNPFLEKNEKLMLMSTGQSWIPLLSSNPFFDDCVADSSTYILNPSEDPMKNVPQSPMDYKTHCQEWVEKHREYHFKNLRSFSI</sequence>
<dbReference type="Proteomes" id="UP000499080">
    <property type="component" value="Unassembled WGS sequence"/>
</dbReference>
<gene>
    <name evidence="1" type="ORF">AVEN_88231_1</name>
</gene>
<organism evidence="1 2">
    <name type="scientific">Araneus ventricosus</name>
    <name type="common">Orbweaver spider</name>
    <name type="synonym">Epeira ventricosa</name>
    <dbReference type="NCBI Taxonomy" id="182803"/>
    <lineage>
        <taxon>Eukaryota</taxon>
        <taxon>Metazoa</taxon>
        <taxon>Ecdysozoa</taxon>
        <taxon>Arthropoda</taxon>
        <taxon>Chelicerata</taxon>
        <taxon>Arachnida</taxon>
        <taxon>Araneae</taxon>
        <taxon>Araneomorphae</taxon>
        <taxon>Entelegynae</taxon>
        <taxon>Araneoidea</taxon>
        <taxon>Araneidae</taxon>
        <taxon>Araneus</taxon>
    </lineage>
</organism>
<name>A0A4Y2AS97_ARAVE</name>
<keyword evidence="2" id="KW-1185">Reference proteome</keyword>
<comment type="caution">
    <text evidence="1">The sequence shown here is derived from an EMBL/GenBank/DDBJ whole genome shotgun (WGS) entry which is preliminary data.</text>
</comment>
<proteinExistence type="predicted"/>
<reference evidence="1 2" key="1">
    <citation type="journal article" date="2019" name="Sci. Rep.">
        <title>Orb-weaving spider Araneus ventricosus genome elucidates the spidroin gene catalogue.</title>
        <authorList>
            <person name="Kono N."/>
            <person name="Nakamura H."/>
            <person name="Ohtoshi R."/>
            <person name="Moran D.A.P."/>
            <person name="Shinohara A."/>
            <person name="Yoshida Y."/>
            <person name="Fujiwara M."/>
            <person name="Mori M."/>
            <person name="Tomita M."/>
            <person name="Arakawa K."/>
        </authorList>
    </citation>
    <scope>NUCLEOTIDE SEQUENCE [LARGE SCALE GENOMIC DNA]</scope>
</reference>
<dbReference type="AlphaFoldDB" id="A0A4Y2AS97"/>
<protein>
    <submittedName>
        <fullName evidence="1">Uncharacterized protein</fullName>
    </submittedName>
</protein>
<accession>A0A4Y2AS97</accession>
<dbReference type="EMBL" id="BGPR01157439">
    <property type="protein sequence ID" value="GBL82743.1"/>
    <property type="molecule type" value="Genomic_DNA"/>
</dbReference>
<evidence type="ECO:0000313" key="1">
    <source>
        <dbReference type="EMBL" id="GBL82743.1"/>
    </source>
</evidence>
<evidence type="ECO:0000313" key="2">
    <source>
        <dbReference type="Proteomes" id="UP000499080"/>
    </source>
</evidence>